<keyword evidence="3" id="KW-1185">Reference proteome</keyword>
<reference evidence="2 3" key="1">
    <citation type="submission" date="2015-09" db="EMBL/GenBank/DDBJ databases">
        <title>Draft genome sequence of Kouleothrix aurantiaca JCM 19913.</title>
        <authorList>
            <person name="Hemp J."/>
        </authorList>
    </citation>
    <scope>NUCLEOTIDE SEQUENCE [LARGE SCALE GENOMIC DNA]</scope>
    <source>
        <strain evidence="2 3">COM-B</strain>
    </source>
</reference>
<organism evidence="2 3">
    <name type="scientific">Kouleothrix aurantiaca</name>
    <dbReference type="NCBI Taxonomy" id="186479"/>
    <lineage>
        <taxon>Bacteria</taxon>
        <taxon>Bacillati</taxon>
        <taxon>Chloroflexota</taxon>
        <taxon>Chloroflexia</taxon>
        <taxon>Chloroflexales</taxon>
        <taxon>Roseiflexineae</taxon>
        <taxon>Roseiflexaceae</taxon>
        <taxon>Kouleothrix</taxon>
    </lineage>
</organism>
<accession>A0A0P9DHF1</accession>
<comment type="caution">
    <text evidence="2">The sequence shown here is derived from an EMBL/GenBank/DDBJ whole genome shotgun (WGS) entry which is preliminary data.</text>
</comment>
<sequence length="84" mass="9348">MMLAAGMARTKIWQAPNKQRRHGVAGMAAQARRIFPYFILSALKCVPPFIEYNAPQAAQRCLAKAQTHAQTERAPTALKRKNIA</sequence>
<dbReference type="AlphaFoldDB" id="A0A0P9DHF1"/>
<dbReference type="Proteomes" id="UP000050509">
    <property type="component" value="Unassembled WGS sequence"/>
</dbReference>
<feature type="region of interest" description="Disordered" evidence="1">
    <location>
        <begin position="63"/>
        <end position="84"/>
    </location>
</feature>
<proteinExistence type="predicted"/>
<name>A0A0P9DHF1_9CHLR</name>
<evidence type="ECO:0000313" key="2">
    <source>
        <dbReference type="EMBL" id="KPV49346.1"/>
    </source>
</evidence>
<dbReference type="EMBL" id="LJCR01002032">
    <property type="protein sequence ID" value="KPV49346.1"/>
    <property type="molecule type" value="Genomic_DNA"/>
</dbReference>
<evidence type="ECO:0000313" key="3">
    <source>
        <dbReference type="Proteomes" id="UP000050509"/>
    </source>
</evidence>
<gene>
    <name evidence="2" type="ORF">SE17_33180</name>
</gene>
<evidence type="ECO:0000256" key="1">
    <source>
        <dbReference type="SAM" id="MobiDB-lite"/>
    </source>
</evidence>
<protein>
    <submittedName>
        <fullName evidence="2">Uncharacterized protein</fullName>
    </submittedName>
</protein>